<evidence type="ECO:0000256" key="1">
    <source>
        <dbReference type="SAM" id="Phobius"/>
    </source>
</evidence>
<name>A0A1W1D980_9ZZZZ</name>
<dbReference type="EMBL" id="FPHQ01000160">
    <property type="protein sequence ID" value="SFV77070.1"/>
    <property type="molecule type" value="Genomic_DNA"/>
</dbReference>
<dbReference type="AlphaFoldDB" id="A0A1W1D980"/>
<proteinExistence type="predicted"/>
<keyword evidence="1" id="KW-0812">Transmembrane</keyword>
<keyword evidence="1" id="KW-1133">Transmembrane helix</keyword>
<feature type="transmembrane region" description="Helical" evidence="1">
    <location>
        <begin position="12"/>
        <end position="36"/>
    </location>
</feature>
<keyword evidence="1" id="KW-0472">Membrane</keyword>
<gene>
    <name evidence="2" type="ORF">MNB_SUP05-10-472</name>
</gene>
<organism evidence="2">
    <name type="scientific">hydrothermal vent metagenome</name>
    <dbReference type="NCBI Taxonomy" id="652676"/>
    <lineage>
        <taxon>unclassified sequences</taxon>
        <taxon>metagenomes</taxon>
        <taxon>ecological metagenomes</taxon>
    </lineage>
</organism>
<protein>
    <submittedName>
        <fullName evidence="2">Protein-export membrane protein SecD (TC 3.A.5.1.1)</fullName>
    </submittedName>
</protein>
<reference evidence="2" key="1">
    <citation type="submission" date="2016-10" db="EMBL/GenBank/DDBJ databases">
        <authorList>
            <person name="de Groot N.N."/>
        </authorList>
    </citation>
    <scope>NUCLEOTIDE SEQUENCE</scope>
</reference>
<dbReference type="SUPFAM" id="SSF82866">
    <property type="entry name" value="Multidrug efflux transporter AcrB transmembrane domain"/>
    <property type="match status" value="1"/>
</dbReference>
<accession>A0A1W1D980</accession>
<evidence type="ECO:0000313" key="2">
    <source>
        <dbReference type="EMBL" id="SFV77070.1"/>
    </source>
</evidence>
<sequence>MLFSFGTGPIKGFAITLSIGIVTSMFTAIIVSRAIINKIYGGKKLEELSI</sequence>